<gene>
    <name evidence="3" type="ORF">A1Q1_00611</name>
</gene>
<feature type="compositionally biased region" description="Polar residues" evidence="1">
    <location>
        <begin position="259"/>
        <end position="271"/>
    </location>
</feature>
<proteinExistence type="predicted"/>
<organism evidence="3 4">
    <name type="scientific">Trichosporon asahii var. asahii (strain ATCC 90039 / CBS 2479 / JCM 2466 / KCTC 7840 / NBRC 103889/ NCYC 2677 / UAMH 7654)</name>
    <name type="common">Yeast</name>
    <dbReference type="NCBI Taxonomy" id="1186058"/>
    <lineage>
        <taxon>Eukaryota</taxon>
        <taxon>Fungi</taxon>
        <taxon>Dikarya</taxon>
        <taxon>Basidiomycota</taxon>
        <taxon>Agaricomycotina</taxon>
        <taxon>Tremellomycetes</taxon>
        <taxon>Trichosporonales</taxon>
        <taxon>Trichosporonaceae</taxon>
        <taxon>Trichosporon</taxon>
    </lineage>
</organism>
<comment type="caution">
    <text evidence="3">The sequence shown here is derived from an EMBL/GenBank/DDBJ whole genome shotgun (WGS) entry which is preliminary data.</text>
</comment>
<accession>J6EZQ4</accession>
<dbReference type="AlphaFoldDB" id="J6EZQ4"/>
<dbReference type="KEGG" id="tasa:A1Q1_00611"/>
<dbReference type="EMBL" id="ALBS01000126">
    <property type="protein sequence ID" value="EJT50144.1"/>
    <property type="molecule type" value="Genomic_DNA"/>
</dbReference>
<evidence type="ECO:0000256" key="1">
    <source>
        <dbReference type="SAM" id="MobiDB-lite"/>
    </source>
</evidence>
<dbReference type="Proteomes" id="UP000002748">
    <property type="component" value="Unassembled WGS sequence"/>
</dbReference>
<name>J6EZQ4_TRIAS</name>
<dbReference type="RefSeq" id="XP_014181401.1">
    <property type="nucleotide sequence ID" value="XM_014325926.1"/>
</dbReference>
<evidence type="ECO:0000313" key="4">
    <source>
        <dbReference type="Proteomes" id="UP000002748"/>
    </source>
</evidence>
<sequence>MWYNCTFPQNNTLNTNCCPSGNASAAGENSLCLLDLGGATAFTDCLYKTGNVTAPKCYLQDWSNTKPDESAAYPQVAKGVSWFAMAFLGFLLLSGVTALQPPAENPVCTKFEPDARDTWNLDAVTPQLSISNAVMCGSPGHCKVRTGDPQRYYFEVQWAAGGPDGPVPVTGDYKSLDLPKDRKFAEKVWPPAVPDEFTFAPQHSGFMAIRMNAAIIPGTYKACQNGTEYRGNVTVPEASGLYYYATVRSPQDPHGPSPDTESPPTWQDSHS</sequence>
<dbReference type="HOGENOM" id="CLU_1027399_0_0_1"/>
<protein>
    <submittedName>
        <fullName evidence="3">Uncharacterized protein</fullName>
    </submittedName>
</protein>
<reference evidence="3 4" key="1">
    <citation type="journal article" date="2012" name="Eukaryot. Cell">
        <title>Draft genome sequence of CBS 2479, the standard type strain of Trichosporon asahii.</title>
        <authorList>
            <person name="Yang R.Y."/>
            <person name="Li H.T."/>
            <person name="Zhu H."/>
            <person name="Zhou G.P."/>
            <person name="Wang M."/>
            <person name="Wang L."/>
        </authorList>
    </citation>
    <scope>NUCLEOTIDE SEQUENCE [LARGE SCALE GENOMIC DNA]</scope>
    <source>
        <strain evidence="4">ATCC 90039 / CBS 2479 / JCM 2466 / KCTC 7840 / NCYC 2677 / UAMH 7654</strain>
    </source>
</reference>
<evidence type="ECO:0000313" key="3">
    <source>
        <dbReference type="EMBL" id="EJT50144.1"/>
    </source>
</evidence>
<feature type="region of interest" description="Disordered" evidence="1">
    <location>
        <begin position="247"/>
        <end position="271"/>
    </location>
</feature>
<keyword evidence="2" id="KW-0472">Membrane</keyword>
<dbReference type="GeneID" id="25984125"/>
<evidence type="ECO:0000256" key="2">
    <source>
        <dbReference type="SAM" id="Phobius"/>
    </source>
</evidence>
<keyword evidence="2" id="KW-0812">Transmembrane</keyword>
<feature type="transmembrane region" description="Helical" evidence="2">
    <location>
        <begin position="80"/>
        <end position="99"/>
    </location>
</feature>
<dbReference type="VEuPathDB" id="FungiDB:A1Q1_00611"/>
<keyword evidence="2" id="KW-1133">Transmembrane helix</keyword>